<dbReference type="Proteomes" id="UP000241167">
    <property type="component" value="Unassembled WGS sequence"/>
</dbReference>
<evidence type="ECO:0000256" key="6">
    <source>
        <dbReference type="ARBA" id="ARBA00022833"/>
    </source>
</evidence>
<dbReference type="AlphaFoldDB" id="A0A2P7QUX7"/>
<dbReference type="SUPFAM" id="SSF52025">
    <property type="entry name" value="PA domain"/>
    <property type="match status" value="1"/>
</dbReference>
<dbReference type="Pfam" id="PF04389">
    <property type="entry name" value="Peptidase_M28"/>
    <property type="match status" value="1"/>
</dbReference>
<evidence type="ECO:0000256" key="1">
    <source>
        <dbReference type="ARBA" id="ARBA00022438"/>
    </source>
</evidence>
<dbReference type="SUPFAM" id="SSF53187">
    <property type="entry name" value="Zn-dependent exopeptidases"/>
    <property type="match status" value="1"/>
</dbReference>
<dbReference type="OrthoDB" id="9778250at2"/>
<evidence type="ECO:0000259" key="8">
    <source>
        <dbReference type="Pfam" id="PF04389"/>
    </source>
</evidence>
<keyword evidence="10" id="KW-1185">Reference proteome</keyword>
<proteinExistence type="predicted"/>
<gene>
    <name evidence="9" type="ORF">C7I55_05705</name>
</gene>
<sequence>MRRFLFATSAVSLLLSAAVSAQTTEPTFTPERFRGHVAFLADDRLEGRDAGTRGFDLGALYVASQFEGLGLKPAGDGGWYQKVPFAQFTIDGAASAVAFGGRRFAHGEGVVVNPAPAEGAQTGEAPVVFVGYGIDAPEAGIDDYKGLDVRGKIVAMLGGYPKDMPSDVGAHLNSEKRRMAEQNGAIGIITLRTNAEAKNRPWARVLARAGEPMLTWIGKDDAPYSPAPGIRFRATFDSEAAEALFAGARTPLKKVLAEADRSRGRPKGFALKPTVRFEQANTRSATMSENVVGMLPGSDPALAGETVLLMAHLDHLGIHGDGEDKINNGAMDNATGVATMIEVARAMSQSGSRPKRSILFAAVTAEEDGLLGAQYLANNPVAEKLVGVVNLDMPVLLYDFQDVIAFGAEHSTMGPIVARAAAKMGVALAPDPLPQEGLFTRSDHYRFVQKGVPSVFLMTGFANGGKEKFTGFLEKVYHGPKDDLAQPIDWQAGAKFARINYLIAREIADSAEAPRWYEDSFFGKTLAQGQPNAARP</sequence>
<dbReference type="GO" id="GO:0046872">
    <property type="term" value="F:metal ion binding"/>
    <property type="evidence" value="ECO:0007669"/>
    <property type="project" value="UniProtKB-KW"/>
</dbReference>
<keyword evidence="3" id="KW-0479">Metal-binding</keyword>
<evidence type="ECO:0000256" key="5">
    <source>
        <dbReference type="ARBA" id="ARBA00022801"/>
    </source>
</evidence>
<dbReference type="PANTHER" id="PTHR12147:SF56">
    <property type="entry name" value="AMINOPEPTIDASE YDR415C-RELATED"/>
    <property type="match status" value="1"/>
</dbReference>
<feature type="chain" id="PRO_5015203794" evidence="7">
    <location>
        <begin position="22"/>
        <end position="536"/>
    </location>
</feature>
<protein>
    <submittedName>
        <fullName evidence="9">Peptidase M28</fullName>
    </submittedName>
</protein>
<keyword evidence="1" id="KW-0031">Aminopeptidase</keyword>
<evidence type="ECO:0000256" key="3">
    <source>
        <dbReference type="ARBA" id="ARBA00022723"/>
    </source>
</evidence>
<dbReference type="CDD" id="cd04820">
    <property type="entry name" value="PA_M28_1_1"/>
    <property type="match status" value="1"/>
</dbReference>
<evidence type="ECO:0000313" key="10">
    <source>
        <dbReference type="Proteomes" id="UP000241167"/>
    </source>
</evidence>
<dbReference type="Gene3D" id="3.50.30.30">
    <property type="match status" value="1"/>
</dbReference>
<feature type="domain" description="Peptidase M28" evidence="8">
    <location>
        <begin position="290"/>
        <end position="499"/>
    </location>
</feature>
<dbReference type="GO" id="GO:0008235">
    <property type="term" value="F:metalloexopeptidase activity"/>
    <property type="evidence" value="ECO:0007669"/>
    <property type="project" value="InterPro"/>
</dbReference>
<feature type="signal peptide" evidence="7">
    <location>
        <begin position="1"/>
        <end position="21"/>
    </location>
</feature>
<dbReference type="GO" id="GO:0004177">
    <property type="term" value="F:aminopeptidase activity"/>
    <property type="evidence" value="ECO:0007669"/>
    <property type="project" value="UniProtKB-KW"/>
</dbReference>
<comment type="caution">
    <text evidence="9">The sequence shown here is derived from an EMBL/GenBank/DDBJ whole genome shotgun (WGS) entry which is preliminary data.</text>
</comment>
<dbReference type="GO" id="GO:0006508">
    <property type="term" value="P:proteolysis"/>
    <property type="evidence" value="ECO:0007669"/>
    <property type="project" value="UniProtKB-KW"/>
</dbReference>
<organism evidence="9 10">
    <name type="scientific">Allosphingosinicella deserti</name>
    <dbReference type="NCBI Taxonomy" id="2116704"/>
    <lineage>
        <taxon>Bacteria</taxon>
        <taxon>Pseudomonadati</taxon>
        <taxon>Pseudomonadota</taxon>
        <taxon>Alphaproteobacteria</taxon>
        <taxon>Sphingomonadales</taxon>
        <taxon>Sphingomonadaceae</taxon>
        <taxon>Allosphingosinicella</taxon>
    </lineage>
</organism>
<keyword evidence="5" id="KW-0378">Hydrolase</keyword>
<evidence type="ECO:0000256" key="2">
    <source>
        <dbReference type="ARBA" id="ARBA00022670"/>
    </source>
</evidence>
<evidence type="ECO:0000256" key="7">
    <source>
        <dbReference type="SAM" id="SignalP"/>
    </source>
</evidence>
<accession>A0A2P7QUX7</accession>
<evidence type="ECO:0000256" key="4">
    <source>
        <dbReference type="ARBA" id="ARBA00022729"/>
    </source>
</evidence>
<dbReference type="InterPro" id="IPR045175">
    <property type="entry name" value="M28_fam"/>
</dbReference>
<dbReference type="Gene3D" id="3.40.630.10">
    <property type="entry name" value="Zn peptidases"/>
    <property type="match status" value="1"/>
</dbReference>
<reference evidence="9 10" key="1">
    <citation type="submission" date="2018-03" db="EMBL/GenBank/DDBJ databases">
        <title>The draft genome of Sphingosinicella sp. GL-C-18.</title>
        <authorList>
            <person name="Liu L."/>
            <person name="Li L."/>
            <person name="Liang L."/>
            <person name="Zhang X."/>
            <person name="Wang T."/>
        </authorList>
    </citation>
    <scope>NUCLEOTIDE SEQUENCE [LARGE SCALE GENOMIC DNA]</scope>
    <source>
        <strain evidence="9 10">GL-C-18</strain>
    </source>
</reference>
<keyword evidence="2" id="KW-0645">Protease</keyword>
<dbReference type="InterPro" id="IPR046450">
    <property type="entry name" value="PA_dom_sf"/>
</dbReference>
<dbReference type="InterPro" id="IPR007484">
    <property type="entry name" value="Peptidase_M28"/>
</dbReference>
<keyword evidence="4 7" id="KW-0732">Signal</keyword>
<name>A0A2P7QUX7_9SPHN</name>
<dbReference type="EMBL" id="PXYI01000002">
    <property type="protein sequence ID" value="PSJ41777.1"/>
    <property type="molecule type" value="Genomic_DNA"/>
</dbReference>
<keyword evidence="6" id="KW-0862">Zinc</keyword>
<dbReference type="PANTHER" id="PTHR12147">
    <property type="entry name" value="METALLOPEPTIDASE M28 FAMILY MEMBER"/>
    <property type="match status" value="1"/>
</dbReference>
<evidence type="ECO:0000313" key="9">
    <source>
        <dbReference type="EMBL" id="PSJ41777.1"/>
    </source>
</evidence>
<dbReference type="RefSeq" id="WP_106511943.1">
    <property type="nucleotide sequence ID" value="NZ_PXYI01000002.1"/>
</dbReference>